<comment type="caution">
    <text evidence="4">The sequence shown here is derived from an EMBL/GenBank/DDBJ whole genome shotgun (WGS) entry which is preliminary data.</text>
</comment>
<feature type="domain" description="RING-type" evidence="3">
    <location>
        <begin position="432"/>
        <end position="477"/>
    </location>
</feature>
<evidence type="ECO:0000259" key="3">
    <source>
        <dbReference type="PROSITE" id="PS50089"/>
    </source>
</evidence>
<protein>
    <submittedName>
        <fullName evidence="4">Sac3 ganp nin1 mts3 eif-3 p25 protein</fullName>
    </submittedName>
</protein>
<dbReference type="Gene3D" id="3.30.40.10">
    <property type="entry name" value="Zinc/RING finger domain, C3HC4 (zinc finger)"/>
    <property type="match status" value="1"/>
</dbReference>
<name>A0A8H4ITM4_9PEZI</name>
<proteinExistence type="predicted"/>
<organism evidence="4 5">
    <name type="scientific">Botryosphaeria dothidea</name>
    <dbReference type="NCBI Taxonomy" id="55169"/>
    <lineage>
        <taxon>Eukaryota</taxon>
        <taxon>Fungi</taxon>
        <taxon>Dikarya</taxon>
        <taxon>Ascomycota</taxon>
        <taxon>Pezizomycotina</taxon>
        <taxon>Dothideomycetes</taxon>
        <taxon>Dothideomycetes incertae sedis</taxon>
        <taxon>Botryosphaeriales</taxon>
        <taxon>Botryosphaeriaceae</taxon>
        <taxon>Botryosphaeria</taxon>
    </lineage>
</organism>
<dbReference type="InterPro" id="IPR001841">
    <property type="entry name" value="Znf_RING"/>
</dbReference>
<keyword evidence="1" id="KW-0863">Zinc-finger</keyword>
<gene>
    <name evidence="4" type="ORF">GTA08_BOTSDO05696</name>
</gene>
<feature type="region of interest" description="Disordered" evidence="2">
    <location>
        <begin position="54"/>
        <end position="107"/>
    </location>
</feature>
<dbReference type="PANTHER" id="PTHR39398">
    <property type="entry name" value="YALI0F14311P"/>
    <property type="match status" value="1"/>
</dbReference>
<keyword evidence="1" id="KW-0479">Metal-binding</keyword>
<dbReference type="EMBL" id="WWBZ02000033">
    <property type="protein sequence ID" value="KAF4307215.1"/>
    <property type="molecule type" value="Genomic_DNA"/>
</dbReference>
<dbReference type="OrthoDB" id="2100128at2759"/>
<keyword evidence="5" id="KW-1185">Reference proteome</keyword>
<dbReference type="SUPFAM" id="SSF57850">
    <property type="entry name" value="RING/U-box"/>
    <property type="match status" value="1"/>
</dbReference>
<evidence type="ECO:0000256" key="1">
    <source>
        <dbReference type="PROSITE-ProRule" id="PRU00175"/>
    </source>
</evidence>
<dbReference type="Proteomes" id="UP000572817">
    <property type="component" value="Unassembled WGS sequence"/>
</dbReference>
<sequence>MACPPRARQGTLNDLRAQESFYNKIVDRYMKFCAASGGGEKLAEQFAAMSVSNANQSPAPKVSPTPSPLQIAKRARPPLASPKTVPLTSSTMRPAKRDASQTLESPSVSARNTTLELGLILSAMRKLREAIVASHRTDHFAQRAYIFIIHAAILTKSWESYLPALRYLLQSIHTQTPMTSSEFNEFAGYYILDLACRQGEIASAFAHRSRLGFAYSDPTGRVDRLLRALVMDDWISFWQLHKLVDGYQKRIMEFKEDEIRLHALKCIGRSYFGAEKGVPQTLQEITTTLDAALAAALPSYATLSALARPVLRMRFAAPLVAAVVKNPFPPLCVDALAPPGLVDVERLRGQAYELACGAMGSTAAAEEAASDHAACIIALELLGVARGEFEACFLAGVAAFELAGAGLEAVQVGGVGLVQRVAWASGEDKRECGICLEEYGEGEGKKEAVRLKGCGHVFGKDCVRSWLRTRNTCCVCRKVVYRYKPCRGEGKEMCLEVVGADGEKLMEEGLFVEVSEW</sequence>
<dbReference type="PROSITE" id="PS50089">
    <property type="entry name" value="ZF_RING_2"/>
    <property type="match status" value="1"/>
</dbReference>
<dbReference type="InterPro" id="IPR013083">
    <property type="entry name" value="Znf_RING/FYVE/PHD"/>
</dbReference>
<reference evidence="4" key="1">
    <citation type="submission" date="2020-04" db="EMBL/GenBank/DDBJ databases">
        <title>Genome Assembly and Annotation of Botryosphaeria dothidea sdau 11-99, a Latent Pathogen of Apple Fruit Ring Rot in China.</title>
        <authorList>
            <person name="Yu C."/>
            <person name="Diao Y."/>
            <person name="Lu Q."/>
            <person name="Zhao J."/>
            <person name="Cui S."/>
            <person name="Peng C."/>
            <person name="He B."/>
            <person name="Liu H."/>
        </authorList>
    </citation>
    <scope>NUCLEOTIDE SEQUENCE [LARGE SCALE GENOMIC DNA]</scope>
    <source>
        <strain evidence="4">Sdau11-99</strain>
    </source>
</reference>
<dbReference type="GO" id="GO:0008270">
    <property type="term" value="F:zinc ion binding"/>
    <property type="evidence" value="ECO:0007669"/>
    <property type="project" value="UniProtKB-KW"/>
</dbReference>
<evidence type="ECO:0000313" key="4">
    <source>
        <dbReference type="EMBL" id="KAF4307215.1"/>
    </source>
</evidence>
<evidence type="ECO:0000256" key="2">
    <source>
        <dbReference type="SAM" id="MobiDB-lite"/>
    </source>
</evidence>
<evidence type="ECO:0000313" key="5">
    <source>
        <dbReference type="Proteomes" id="UP000572817"/>
    </source>
</evidence>
<accession>A0A8H4ITM4</accession>
<dbReference type="Pfam" id="PF13639">
    <property type="entry name" value="zf-RING_2"/>
    <property type="match status" value="1"/>
</dbReference>
<dbReference type="SMART" id="SM00184">
    <property type="entry name" value="RING"/>
    <property type="match status" value="1"/>
</dbReference>
<dbReference type="PANTHER" id="PTHR39398:SF1">
    <property type="entry name" value="CSN8_PSMD8_EIF3K DOMAIN-CONTAINING PROTEIN"/>
    <property type="match status" value="1"/>
</dbReference>
<dbReference type="AlphaFoldDB" id="A0A8H4ITM4"/>
<keyword evidence="1" id="KW-0862">Zinc</keyword>